<dbReference type="SUPFAM" id="SSF54523">
    <property type="entry name" value="Pili subunits"/>
    <property type="match status" value="1"/>
</dbReference>
<keyword evidence="3 6" id="KW-0812">Transmembrane</keyword>
<evidence type="ECO:0000313" key="8">
    <source>
        <dbReference type="Proteomes" id="UP000030661"/>
    </source>
</evidence>
<dbReference type="InterPro" id="IPR012902">
    <property type="entry name" value="N_methyl_site"/>
</dbReference>
<gene>
    <name evidence="7" type="ORF">U27_00277</name>
</gene>
<dbReference type="STRING" id="1499967.U27_00277"/>
<dbReference type="PROSITE" id="PS00409">
    <property type="entry name" value="PROKAR_NTER_METHYL"/>
    <property type="match status" value="1"/>
</dbReference>
<dbReference type="Proteomes" id="UP000030661">
    <property type="component" value="Unassembled WGS sequence"/>
</dbReference>
<dbReference type="Pfam" id="PF07963">
    <property type="entry name" value="N_methyl"/>
    <property type="match status" value="1"/>
</dbReference>
<dbReference type="EMBL" id="DF820473">
    <property type="protein sequence ID" value="GAK60386.1"/>
    <property type="molecule type" value="Genomic_DNA"/>
</dbReference>
<dbReference type="InterPro" id="IPR000983">
    <property type="entry name" value="Bac_GSPG_pilin"/>
</dbReference>
<feature type="transmembrane region" description="Helical" evidence="6">
    <location>
        <begin position="12"/>
        <end position="36"/>
    </location>
</feature>
<evidence type="ECO:0000256" key="2">
    <source>
        <dbReference type="ARBA" id="ARBA00022481"/>
    </source>
</evidence>
<organism evidence="7">
    <name type="scientific">Vecturithrix granuli</name>
    <dbReference type="NCBI Taxonomy" id="1499967"/>
    <lineage>
        <taxon>Bacteria</taxon>
        <taxon>Candidatus Moduliflexota</taxon>
        <taxon>Candidatus Vecturitrichia</taxon>
        <taxon>Candidatus Vecturitrichales</taxon>
        <taxon>Candidatus Vecturitrichaceae</taxon>
        <taxon>Candidatus Vecturithrix</taxon>
    </lineage>
</organism>
<name>A0A081C731_VECG1</name>
<evidence type="ECO:0000256" key="5">
    <source>
        <dbReference type="ARBA" id="ARBA00023136"/>
    </source>
</evidence>
<sequence length="149" mass="16673">MNRKWSIQERGFTLIEVLVVMTIIGILATLIVPALMMSYYKAIDRRVITEMRTIIIAIGLYRLDYDIVPQSANYKELVNLLNSDIGGIAPIPERDAWKHLLVYHAVSEAAYTLISYGRDGIKGNPASSESFDPDADVIVINGEFVATNR</sequence>
<dbReference type="InterPro" id="IPR045584">
    <property type="entry name" value="Pilin-like"/>
</dbReference>
<evidence type="ECO:0000256" key="4">
    <source>
        <dbReference type="ARBA" id="ARBA00022989"/>
    </source>
</evidence>
<keyword evidence="5 6" id="KW-0472">Membrane</keyword>
<dbReference type="GO" id="GO:0016020">
    <property type="term" value="C:membrane"/>
    <property type="evidence" value="ECO:0007669"/>
    <property type="project" value="UniProtKB-SubCell"/>
</dbReference>
<evidence type="ECO:0000313" key="7">
    <source>
        <dbReference type="EMBL" id="GAK60386.1"/>
    </source>
</evidence>
<protein>
    <submittedName>
        <fullName evidence="7">General secretion pathway protein G</fullName>
    </submittedName>
</protein>
<dbReference type="PRINTS" id="PR00813">
    <property type="entry name" value="BCTERIALGSPG"/>
</dbReference>
<comment type="subcellular location">
    <subcellularLocation>
        <location evidence="1">Membrane</location>
        <topology evidence="1">Single-pass membrane protein</topology>
    </subcellularLocation>
</comment>
<dbReference type="GO" id="GO:0015627">
    <property type="term" value="C:type II protein secretion system complex"/>
    <property type="evidence" value="ECO:0007669"/>
    <property type="project" value="InterPro"/>
</dbReference>
<dbReference type="Gene3D" id="3.30.700.10">
    <property type="entry name" value="Glycoprotein, Type 4 Pilin"/>
    <property type="match status" value="1"/>
</dbReference>
<proteinExistence type="predicted"/>
<keyword evidence="8" id="KW-1185">Reference proteome</keyword>
<dbReference type="GO" id="GO:0015628">
    <property type="term" value="P:protein secretion by the type II secretion system"/>
    <property type="evidence" value="ECO:0007669"/>
    <property type="project" value="InterPro"/>
</dbReference>
<keyword evidence="4 6" id="KW-1133">Transmembrane helix</keyword>
<evidence type="ECO:0000256" key="3">
    <source>
        <dbReference type="ARBA" id="ARBA00022692"/>
    </source>
</evidence>
<keyword evidence="2" id="KW-0488">Methylation</keyword>
<dbReference type="PANTHER" id="PTHR30093:SF44">
    <property type="entry name" value="TYPE II SECRETION SYSTEM CORE PROTEIN G"/>
    <property type="match status" value="1"/>
</dbReference>
<reference evidence="7" key="1">
    <citation type="journal article" date="2015" name="PeerJ">
        <title>First genomic representation of candidate bacterial phylum KSB3 points to enhanced environmental sensing as a trigger of wastewater bulking.</title>
        <authorList>
            <person name="Sekiguchi Y."/>
            <person name="Ohashi A."/>
            <person name="Parks D.H."/>
            <person name="Yamauchi T."/>
            <person name="Tyson G.W."/>
            <person name="Hugenholtz P."/>
        </authorList>
    </citation>
    <scope>NUCLEOTIDE SEQUENCE [LARGE SCALE GENOMIC DNA]</scope>
</reference>
<evidence type="ECO:0000256" key="6">
    <source>
        <dbReference type="SAM" id="Phobius"/>
    </source>
</evidence>
<dbReference type="HOGENOM" id="CLU_1746066_0_0_0"/>
<accession>A0A081C731</accession>
<dbReference type="PANTHER" id="PTHR30093">
    <property type="entry name" value="GENERAL SECRETION PATHWAY PROTEIN G"/>
    <property type="match status" value="1"/>
</dbReference>
<dbReference type="NCBIfam" id="TIGR02532">
    <property type="entry name" value="IV_pilin_GFxxxE"/>
    <property type="match status" value="1"/>
</dbReference>
<evidence type="ECO:0000256" key="1">
    <source>
        <dbReference type="ARBA" id="ARBA00004167"/>
    </source>
</evidence>
<dbReference type="AlphaFoldDB" id="A0A081C731"/>